<dbReference type="PANTHER" id="PTHR28535">
    <property type="entry name" value="ZINC FINGER GRF-TYPE CONTAINING 1"/>
    <property type="match status" value="1"/>
</dbReference>
<comment type="caution">
    <text evidence="3">The sequence shown here is derived from an EMBL/GenBank/DDBJ whole genome shotgun (WGS) entry which is preliminary data.</text>
</comment>
<feature type="compositionally biased region" description="Polar residues" evidence="1">
    <location>
        <begin position="224"/>
        <end position="237"/>
    </location>
</feature>
<accession>A0A1G4BPX1</accession>
<dbReference type="GO" id="GO:0006302">
    <property type="term" value="P:double-strand break repair"/>
    <property type="evidence" value="ECO:0007669"/>
    <property type="project" value="TreeGrafter"/>
</dbReference>
<dbReference type="AlphaFoldDB" id="A0A1G4BPX1"/>
<dbReference type="GO" id="GO:0005634">
    <property type="term" value="C:nucleus"/>
    <property type="evidence" value="ECO:0007669"/>
    <property type="project" value="TreeGrafter"/>
</dbReference>
<feature type="region of interest" description="Disordered" evidence="1">
    <location>
        <begin position="224"/>
        <end position="271"/>
    </location>
</feature>
<dbReference type="GO" id="GO:0035861">
    <property type="term" value="C:site of double-strand break"/>
    <property type="evidence" value="ECO:0007669"/>
    <property type="project" value="TreeGrafter"/>
</dbReference>
<feature type="compositionally biased region" description="Polar residues" evidence="1">
    <location>
        <begin position="253"/>
        <end position="267"/>
    </location>
</feature>
<dbReference type="Proteomes" id="UP000176998">
    <property type="component" value="Unassembled WGS sequence"/>
</dbReference>
<sequence length="753" mass="82570">MPLASRNSNHNSQAGCGLPIAAPVLEHLCLFTHDLKRKQKRWQDGRLRFHTFNKRIMVYDERGNFIGDMHWREDFDFGEGEEFSLERGAVIVQVAECIGSKDQDLTELLDKRAKEVEQRYSRSAATAANQPHPPNRPSVQNPQAQYRQRHLSEVFTTPRGPQGRAVIPTTSPYEDRLTAQQPSSPHDEAQRPAKRRKRDVSPPSKSGYAQNLFGATLNLSSWSASTPVRSQTTQTPKSIAPSGEASHRPVALSRSTNPCRPKSSTLVDLTEDAGVPVSNTTASETCGWEILATSKTSAPAKQVSLGQRPFKRPGTHVHRDKSVKRDVEIIAGPTEKPSPSCRRSDNHLEASKQVDGRKGTKRSQDVIRKVATQKIDPRSNDDALRKAARSHAPTSAKRKVSGIYGHHPENESSSAVPAVPVTEGPSVRNEEAVNAEEPKTRLRIKTREKRGLMVAKNVTAKNKERQPDSLTAGPTRSKGQLRTDVIISETSLATLPVLPVENSRGLLTDGSCMEPMPESKPAEIGVDIAKGHGRPGQLADSLVQLETLDKEAYQSSGESLQPVRTMRTRNSRLRSEPQHDMEEKDTNPGPRLASLGRRTVKSKEIIGSFDRRHLRPTLEISVETVDPQREPPDPAGSRFEANSSPCETSDGVRQASLGPARASRLENPATRGRKAAQKSDASGAAPQPVLPADLDSSYGRNFSRRSNRSEARLGAETDVASGEVEKKLPGFQRANGGPWSKEAYDLMGCTRPG</sequence>
<evidence type="ECO:0000313" key="3">
    <source>
        <dbReference type="EMBL" id="OHF03365.1"/>
    </source>
</evidence>
<feature type="compositionally biased region" description="Polar residues" evidence="1">
    <location>
        <begin position="168"/>
        <end position="184"/>
    </location>
</feature>
<dbReference type="OrthoDB" id="6513042at2759"/>
<reference evidence="3 4" key="1">
    <citation type="submission" date="2016-09" db="EMBL/GenBank/DDBJ databases">
        <authorList>
            <person name="Capua I."/>
            <person name="De Benedictis P."/>
            <person name="Joannis T."/>
            <person name="Lombin L.H."/>
            <person name="Cattoli G."/>
        </authorList>
    </citation>
    <scope>NUCLEOTIDE SEQUENCE [LARGE SCALE GENOMIC DNA]</scope>
    <source>
        <strain evidence="3 4">IMI 309357</strain>
    </source>
</reference>
<dbReference type="GeneID" id="34554583"/>
<feature type="region of interest" description="Disordered" evidence="1">
    <location>
        <begin position="457"/>
        <end position="479"/>
    </location>
</feature>
<organism evidence="3 4">
    <name type="scientific">Colletotrichum orchidophilum</name>
    <dbReference type="NCBI Taxonomy" id="1209926"/>
    <lineage>
        <taxon>Eukaryota</taxon>
        <taxon>Fungi</taxon>
        <taxon>Dikarya</taxon>
        <taxon>Ascomycota</taxon>
        <taxon>Pezizomycotina</taxon>
        <taxon>Sordariomycetes</taxon>
        <taxon>Hypocreomycetidae</taxon>
        <taxon>Glomerellales</taxon>
        <taxon>Glomerellaceae</taxon>
        <taxon>Colletotrichum</taxon>
    </lineage>
</organism>
<dbReference type="PANTHER" id="PTHR28535:SF1">
    <property type="entry name" value="PROTEIN ZGRF1"/>
    <property type="match status" value="1"/>
</dbReference>
<feature type="region of interest" description="Disordered" evidence="1">
    <location>
        <begin position="617"/>
        <end position="742"/>
    </location>
</feature>
<dbReference type="InterPro" id="IPR052800">
    <property type="entry name" value="DNA_Repair_Helicase_ZGRF1"/>
</dbReference>
<feature type="compositionally biased region" description="Basic and acidic residues" evidence="1">
    <location>
        <begin position="428"/>
        <end position="438"/>
    </location>
</feature>
<feature type="compositionally biased region" description="Basic and acidic residues" evidence="1">
    <location>
        <begin position="573"/>
        <end position="586"/>
    </location>
</feature>
<feature type="compositionally biased region" description="Polar residues" evidence="1">
    <location>
        <begin position="137"/>
        <end position="146"/>
    </location>
</feature>
<feature type="region of interest" description="Disordered" evidence="1">
    <location>
        <begin position="297"/>
        <end position="438"/>
    </location>
</feature>
<feature type="compositionally biased region" description="Basic residues" evidence="1">
    <location>
        <begin position="309"/>
        <end position="322"/>
    </location>
</feature>
<feature type="compositionally biased region" description="Polar residues" evidence="1">
    <location>
        <begin position="468"/>
        <end position="479"/>
    </location>
</feature>
<protein>
    <recommendedName>
        <fullName evidence="2">5'-3' DNA helicase ZGRF1-like N-terminal domain-containing protein</fullName>
    </recommendedName>
</protein>
<evidence type="ECO:0000259" key="2">
    <source>
        <dbReference type="Pfam" id="PF10382"/>
    </source>
</evidence>
<dbReference type="Pfam" id="PF10382">
    <property type="entry name" value="ZGRF1-like_N"/>
    <property type="match status" value="1"/>
</dbReference>
<feature type="domain" description="5'-3' DNA helicase ZGRF1-like N-terminal" evidence="2">
    <location>
        <begin position="24"/>
        <end position="105"/>
    </location>
</feature>
<feature type="compositionally biased region" description="Basic and acidic residues" evidence="1">
    <location>
        <begin position="375"/>
        <end position="385"/>
    </location>
</feature>
<dbReference type="InterPro" id="IPR018838">
    <property type="entry name" value="ZGRF1-like_N"/>
</dbReference>
<feature type="compositionally biased region" description="Basic and acidic residues" evidence="1">
    <location>
        <begin position="342"/>
        <end position="368"/>
    </location>
</feature>
<name>A0A1G4BPX1_9PEZI</name>
<gene>
    <name evidence="3" type="ORF">CORC01_01418</name>
</gene>
<dbReference type="RefSeq" id="XP_022480501.1">
    <property type="nucleotide sequence ID" value="XM_022613073.1"/>
</dbReference>
<proteinExistence type="predicted"/>
<dbReference type="EMBL" id="MJBS01000007">
    <property type="protein sequence ID" value="OHF03365.1"/>
    <property type="molecule type" value="Genomic_DNA"/>
</dbReference>
<feature type="region of interest" description="Disordered" evidence="1">
    <location>
        <begin position="552"/>
        <end position="597"/>
    </location>
</feature>
<keyword evidence="4" id="KW-1185">Reference proteome</keyword>
<evidence type="ECO:0000256" key="1">
    <source>
        <dbReference type="SAM" id="MobiDB-lite"/>
    </source>
</evidence>
<dbReference type="STRING" id="1209926.A0A1G4BPX1"/>
<evidence type="ECO:0000313" key="4">
    <source>
        <dbReference type="Proteomes" id="UP000176998"/>
    </source>
</evidence>
<feature type="region of interest" description="Disordered" evidence="1">
    <location>
        <begin position="116"/>
        <end position="210"/>
    </location>
</feature>